<dbReference type="PANTHER" id="PTHR30419:SF8">
    <property type="entry name" value="NITROGEN ASSIMILATION TRANSCRIPTIONAL ACTIVATOR-RELATED"/>
    <property type="match status" value="1"/>
</dbReference>
<dbReference type="EMBL" id="SMBX01000010">
    <property type="protein sequence ID" value="TCU93910.1"/>
    <property type="molecule type" value="Genomic_DNA"/>
</dbReference>
<evidence type="ECO:0000259" key="1">
    <source>
        <dbReference type="Pfam" id="PF03466"/>
    </source>
</evidence>
<dbReference type="PANTHER" id="PTHR30419">
    <property type="entry name" value="HTH-TYPE TRANSCRIPTIONAL REGULATOR YBHD"/>
    <property type="match status" value="1"/>
</dbReference>
<dbReference type="OrthoDB" id="9808620at2"/>
<name>A0A4R3USX4_9BURK</name>
<dbReference type="Proteomes" id="UP000294692">
    <property type="component" value="Unassembled WGS sequence"/>
</dbReference>
<dbReference type="InterPro" id="IPR005119">
    <property type="entry name" value="LysR_subst-bd"/>
</dbReference>
<dbReference type="GO" id="GO:0005829">
    <property type="term" value="C:cytosol"/>
    <property type="evidence" value="ECO:0007669"/>
    <property type="project" value="TreeGrafter"/>
</dbReference>
<comment type="caution">
    <text evidence="2">The sequence shown here is derived from an EMBL/GenBank/DDBJ whole genome shotgun (WGS) entry which is preliminary data.</text>
</comment>
<organism evidence="2 3">
    <name type="scientific">Paracandidimonas soli</name>
    <dbReference type="NCBI Taxonomy" id="1917182"/>
    <lineage>
        <taxon>Bacteria</taxon>
        <taxon>Pseudomonadati</taxon>
        <taxon>Pseudomonadota</taxon>
        <taxon>Betaproteobacteria</taxon>
        <taxon>Burkholderiales</taxon>
        <taxon>Alcaligenaceae</taxon>
        <taxon>Paracandidimonas</taxon>
    </lineage>
</organism>
<dbReference type="RefSeq" id="WP_132477951.1">
    <property type="nucleotide sequence ID" value="NZ_JBHRVM010000001.1"/>
</dbReference>
<evidence type="ECO:0000313" key="2">
    <source>
        <dbReference type="EMBL" id="TCU93910.1"/>
    </source>
</evidence>
<proteinExistence type="predicted"/>
<dbReference type="AlphaFoldDB" id="A0A4R3USX4"/>
<protein>
    <submittedName>
        <fullName evidence="2">LysR family transcriptional regulator</fullName>
    </submittedName>
</protein>
<dbReference type="Pfam" id="PF03466">
    <property type="entry name" value="LysR_substrate"/>
    <property type="match status" value="1"/>
</dbReference>
<gene>
    <name evidence="2" type="ORF">EV686_11077</name>
</gene>
<evidence type="ECO:0000313" key="3">
    <source>
        <dbReference type="Proteomes" id="UP000294692"/>
    </source>
</evidence>
<dbReference type="Gene3D" id="3.40.190.290">
    <property type="match status" value="1"/>
</dbReference>
<dbReference type="GO" id="GO:0006355">
    <property type="term" value="P:regulation of DNA-templated transcription"/>
    <property type="evidence" value="ECO:0007669"/>
    <property type="project" value="TreeGrafter"/>
</dbReference>
<dbReference type="SUPFAM" id="SSF53850">
    <property type="entry name" value="Periplasmic binding protein-like II"/>
    <property type="match status" value="1"/>
</dbReference>
<keyword evidence="3" id="KW-1185">Reference proteome</keyword>
<feature type="domain" description="LysR substrate-binding" evidence="1">
    <location>
        <begin position="44"/>
        <end position="244"/>
    </location>
</feature>
<sequence>MGVALFEKGTGSQLTPYGESVCRIAHQLLDEYQRSVQAMAELADGRKGSIRFASVPSLARAVLPYAIEPFVARHPDVDIHMSDGDTAFVRKSVLSGDVDFGFCGESEPDNRLVYKEIFHDRMGIVCSKRHPLANLKQATWKHLKNERLIGNGTMDIIRGRAREAIDQHDRFYFPNTTSLLAVVQANMGITILPQLVLSSGATEELRYIPLANPIVTRSIGILTLARRSLSPAGQLFYGHVLDALGQVKF</sequence>
<reference evidence="2 3" key="1">
    <citation type="submission" date="2019-03" db="EMBL/GenBank/DDBJ databases">
        <title>Genomic Encyclopedia of Type Strains, Phase IV (KMG-IV): sequencing the most valuable type-strain genomes for metagenomic binning, comparative biology and taxonomic classification.</title>
        <authorList>
            <person name="Goeker M."/>
        </authorList>
    </citation>
    <scope>NUCLEOTIDE SEQUENCE [LARGE SCALE GENOMIC DNA]</scope>
    <source>
        <strain evidence="2 3">DSM 100048</strain>
    </source>
</reference>
<accession>A0A4R3USX4</accession>
<dbReference type="InterPro" id="IPR050950">
    <property type="entry name" value="HTH-type_LysR_regulators"/>
</dbReference>